<dbReference type="Pfam" id="PF01753">
    <property type="entry name" value="zf-MYND"/>
    <property type="match status" value="1"/>
</dbReference>
<protein>
    <recommendedName>
        <fullName evidence="6">MYND-type domain-containing protein</fullName>
    </recommendedName>
</protein>
<dbReference type="GO" id="GO:0005634">
    <property type="term" value="C:nucleus"/>
    <property type="evidence" value="ECO:0007669"/>
    <property type="project" value="TreeGrafter"/>
</dbReference>
<feature type="domain" description="MYND-type" evidence="6">
    <location>
        <begin position="1882"/>
        <end position="1919"/>
    </location>
</feature>
<keyword evidence="3" id="KW-0862">Zinc</keyword>
<evidence type="ECO:0000256" key="1">
    <source>
        <dbReference type="ARBA" id="ARBA00022723"/>
    </source>
</evidence>
<evidence type="ECO:0000256" key="2">
    <source>
        <dbReference type="ARBA" id="ARBA00022771"/>
    </source>
</evidence>
<accession>T1J6L8</accession>
<evidence type="ECO:0000256" key="4">
    <source>
        <dbReference type="PROSITE-ProRule" id="PRU00134"/>
    </source>
</evidence>
<evidence type="ECO:0000259" key="6">
    <source>
        <dbReference type="PROSITE" id="PS50865"/>
    </source>
</evidence>
<keyword evidence="2 4" id="KW-0863">Zinc-finger</keyword>
<reference evidence="7" key="2">
    <citation type="submission" date="2015-02" db="UniProtKB">
        <authorList>
            <consortium name="EnsemblMetazoa"/>
        </authorList>
    </citation>
    <scope>IDENTIFICATION</scope>
</reference>
<reference evidence="8" key="1">
    <citation type="submission" date="2011-05" db="EMBL/GenBank/DDBJ databases">
        <authorList>
            <person name="Richards S.R."/>
            <person name="Qu J."/>
            <person name="Jiang H."/>
            <person name="Jhangiani S.N."/>
            <person name="Agravi P."/>
            <person name="Goodspeed R."/>
            <person name="Gross S."/>
            <person name="Mandapat C."/>
            <person name="Jackson L."/>
            <person name="Mathew T."/>
            <person name="Pu L."/>
            <person name="Thornton R."/>
            <person name="Saada N."/>
            <person name="Wilczek-Boney K.B."/>
            <person name="Lee S."/>
            <person name="Kovar C."/>
            <person name="Wu Y."/>
            <person name="Scherer S.E."/>
            <person name="Worley K.C."/>
            <person name="Muzny D.M."/>
            <person name="Gibbs R."/>
        </authorList>
    </citation>
    <scope>NUCLEOTIDE SEQUENCE</scope>
    <source>
        <strain evidence="8">Brora</strain>
    </source>
</reference>
<dbReference type="EMBL" id="JH431879">
    <property type="status" value="NOT_ANNOTATED_CDS"/>
    <property type="molecule type" value="Genomic_DNA"/>
</dbReference>
<keyword evidence="8" id="KW-1185">Reference proteome</keyword>
<dbReference type="STRING" id="126957.T1J6L8"/>
<dbReference type="HOGENOM" id="CLU_232381_0_0_1"/>
<evidence type="ECO:0000256" key="5">
    <source>
        <dbReference type="SAM" id="MobiDB-lite"/>
    </source>
</evidence>
<feature type="compositionally biased region" description="Basic residues" evidence="5">
    <location>
        <begin position="538"/>
        <end position="547"/>
    </location>
</feature>
<dbReference type="Pfam" id="PF04194">
    <property type="entry name" value="PDCD2_C"/>
    <property type="match status" value="1"/>
</dbReference>
<dbReference type="GO" id="GO:0008270">
    <property type="term" value="F:zinc ion binding"/>
    <property type="evidence" value="ECO:0007669"/>
    <property type="project" value="UniProtKB-KW"/>
</dbReference>
<evidence type="ECO:0000313" key="8">
    <source>
        <dbReference type="Proteomes" id="UP000014500"/>
    </source>
</evidence>
<dbReference type="PANTHER" id="PTHR12298">
    <property type="entry name" value="PCDC2 PROGRAMMED CELL DEATH PROTEIN 2 -RELATED"/>
    <property type="match status" value="1"/>
</dbReference>
<dbReference type="Gene3D" id="6.10.140.2220">
    <property type="match status" value="1"/>
</dbReference>
<dbReference type="PANTHER" id="PTHR12298:SF4">
    <property type="entry name" value="PROGRAMMED CELL DEATH PROTEIN 2"/>
    <property type="match status" value="1"/>
</dbReference>
<evidence type="ECO:0000256" key="3">
    <source>
        <dbReference type="ARBA" id="ARBA00022833"/>
    </source>
</evidence>
<proteinExistence type="predicted"/>
<dbReference type="eggNOG" id="KOG2061">
    <property type="taxonomic scope" value="Eukaryota"/>
</dbReference>
<dbReference type="PROSITE" id="PS01360">
    <property type="entry name" value="ZF_MYND_1"/>
    <property type="match status" value="1"/>
</dbReference>
<dbReference type="SUPFAM" id="SSF144232">
    <property type="entry name" value="HIT/MYND zinc finger-like"/>
    <property type="match status" value="1"/>
</dbReference>
<dbReference type="EnsemblMetazoa" id="SMAR009290-RA">
    <property type="protein sequence ID" value="SMAR009290-PA"/>
    <property type="gene ID" value="SMAR009290"/>
</dbReference>
<sequence>MGNSRPSPIPAHLPGDAKIKGVGKLCIMSKPKPNSRTNHLTKGLTDDENKTILRLVKIIIENEQMTVDHLHMRKPSLSITRNLKTLQTFIKKHSEVFKTETETGYIKINPHILPKITYLNNSFLHNVKCTVEKSDIGFGFLLTEDGETVYFGANVFEDGENQNLSTALQLGDVVIVDAVVAKAQFNAHWEATKVKRINNNSAITYSLNSEKGDVINKHTLMLENQISVSIPADVTSQVAIRPLDSVLCNVVKVRDGYWLATKIFVTLRHRSGEEFEPEVILENIIEDYVGCIDRLTSTYGFIKHGMSEEDHIYFTHDAVKSEKNTTSGLLTDFLCIGDQVICNADSIDNFTCNYRANIVTIIEKIDIVETISGSTMQNCEGTIMKLKPSDGILLFGSDKTWTEVYFSVEEFYRDGHLVQRLDWCLEVGGKVMFDAVKQGDYGKCKWKALLVWRGNKPRIGTRIDKRRMVEEELIKKFPLFNAEFQISDVPIVTITSKKEKEVEVSDDSSVVVGKDDEKTEFKCMIAEDDTNSKVKRKRLRKKMKKNKSVNSQSSEANGNKCDDEIEIQSQVGDLGEPEVDETIAEMVPGYCEKIGRIGEFDVKFRTDVRSLMEELGKVIPDVEVKSDESVTSCDMSFEKATPEVEIETYETETSISDEESENETFDMSLLEKEVPEVEKIKNEAFHIVSEKAIPAVEIDTSEKAKSEVVAHETFDLLFEKAIPDVESKTYETETCKITFEKAKSEVEAKNETVEALPDVGIDTCETDTYHILSFKKEIPDIETETQKTETYDFLSFETEKPEVVTKELDGFDAQLNKYMYNYPIITKQHAKIKDNSKSTMTSQQKTSKTNHVKKGILDDENKTILRIIKIIAEHEPMTVQSLHQLKQSLSPILSQFAGFSAKSFKNFIKKHKDIFNIATGTGYVTINPRIIPTITFLNNKSLKKAKCILEKTDVYYGFLLTMDGETVYFRSNVFETGNIENLKSALEPDDIFLVNAKATKNRYNAHWDATKVKRINNAVITCSLNSAKGEIIDKYSLLLENRTLVKIPPDITSQIAIRTGDKLLCNAVKRKDGDWLATKIFVTLRSRNGEEFEPEVILENIIEDYVGCIDRLTSTYGFIKHGMSEEDHIYFTQDAVKSGENTTSSLLTDFLCIGDEVKCNADSIDNFTCKYRANIVTIIEKIDIVETISGSTMQNCEGTITKLKPSDGVLLFGSDKTWTEVCFSVEEFYRDGHLVQRLDWCLEVGGKVMFDAVKQGDYGKCKWKALLVWRGNKPRIVTRIDKRRMVEEELIKKFPLFNAEFQISDVPIVTITSKKEKVVKGSDCVVVGKEVKTEFLISDVALKTEKEIDVVVRKDDKTEFQISDVALKTEKVVEMSDDRGGDSCLVVGKDVKTEFKCTVAEEMKKSKVKRKRIRKKKTVNSQSLELEATGKKYCPDEIENESQNRDLDLAEPEIDTKETTTEILPSHGSYISFIPEVEAQESENETSFIPEVVIEESENETSYISFIPEVETSFIPEVVFDESENETSFIPEVVVEESENETSNTTLSEVVTQESENETSFISEVVIEESENETSYISFIPEVETSFIPEVVFDESENETSYTTLPEVDTQESENEVENEYSENEYVNNCDNDAPPCSSLALVPYRSPNNILTEEDFSDLEILLGIKDPHGFYSDIKCFVRDHFRQLGISCFRKLAMFSTNTAAYFSEDGYDEQLNEYMDNHQARSPLQRSLRGNYSRTIKKMAATASASASENNVELGFAEENFSWKLTSKYFPSKIGGKPAWLDLKNLPTSKQLSCPKCEKQCVFLLQIYAPVNDRDDCFHRSIMLFICKNPNCSKKNRNENILVFRSQLARKNECYDFEPYEEDENDPNPSAEKYKSMCYVCGCPGPLRCSRCHVKQYCSLEHQKIDWKAGHNKECKSLVKQDGAAVQSTGWKIFLLPEYEIVMEEEPKPEDRPKKSEVDVLTEYKMFLASEKAHSILPENSDSNDVLEELANKEDKMFKRFLQKTQIEPQQVLRYHKNCDPLWITLDNMPKEDDIPKCQCGAERKFEFQVMPQVLNHLKLDNLDESIDWGVLAVYTCSANCNDGSAYHPEFVWKQDI</sequence>
<dbReference type="GO" id="GO:0005737">
    <property type="term" value="C:cytoplasm"/>
    <property type="evidence" value="ECO:0007669"/>
    <property type="project" value="InterPro"/>
</dbReference>
<dbReference type="InterPro" id="IPR002893">
    <property type="entry name" value="Znf_MYND"/>
</dbReference>
<feature type="region of interest" description="Disordered" evidence="5">
    <location>
        <begin position="538"/>
        <end position="563"/>
    </location>
</feature>
<dbReference type="Proteomes" id="UP000014500">
    <property type="component" value="Unassembled WGS sequence"/>
</dbReference>
<dbReference type="PROSITE" id="PS50865">
    <property type="entry name" value="ZF_MYND_2"/>
    <property type="match status" value="1"/>
</dbReference>
<evidence type="ECO:0000313" key="7">
    <source>
        <dbReference type="EnsemblMetazoa" id="SMAR009290-PA"/>
    </source>
</evidence>
<keyword evidence="1" id="KW-0479">Metal-binding</keyword>
<dbReference type="InterPro" id="IPR007320">
    <property type="entry name" value="PDCD2_C"/>
</dbReference>
<organism evidence="7 8">
    <name type="scientific">Strigamia maritima</name>
    <name type="common">European centipede</name>
    <name type="synonym">Geophilus maritimus</name>
    <dbReference type="NCBI Taxonomy" id="126957"/>
    <lineage>
        <taxon>Eukaryota</taxon>
        <taxon>Metazoa</taxon>
        <taxon>Ecdysozoa</taxon>
        <taxon>Arthropoda</taxon>
        <taxon>Myriapoda</taxon>
        <taxon>Chilopoda</taxon>
        <taxon>Pleurostigmophora</taxon>
        <taxon>Geophilomorpha</taxon>
        <taxon>Linotaeniidae</taxon>
        <taxon>Strigamia</taxon>
    </lineage>
</organism>
<name>T1J6L8_STRMM</name>